<evidence type="ECO:0000256" key="5">
    <source>
        <dbReference type="ARBA" id="ARBA00022840"/>
    </source>
</evidence>
<dbReference type="GO" id="GO:0004467">
    <property type="term" value="F:long-chain fatty acid-CoA ligase activity"/>
    <property type="evidence" value="ECO:0007669"/>
    <property type="project" value="UniProtKB-EC"/>
</dbReference>
<keyword evidence="2" id="KW-0436">Ligase</keyword>
<evidence type="ECO:0000256" key="1">
    <source>
        <dbReference type="ARBA" id="ARBA00006432"/>
    </source>
</evidence>
<organism evidence="8 9">
    <name type="scientific">Meganyctiphanes norvegica</name>
    <name type="common">Northern krill</name>
    <name type="synonym">Thysanopoda norvegica</name>
    <dbReference type="NCBI Taxonomy" id="48144"/>
    <lineage>
        <taxon>Eukaryota</taxon>
        <taxon>Metazoa</taxon>
        <taxon>Ecdysozoa</taxon>
        <taxon>Arthropoda</taxon>
        <taxon>Crustacea</taxon>
        <taxon>Multicrustacea</taxon>
        <taxon>Malacostraca</taxon>
        <taxon>Eumalacostraca</taxon>
        <taxon>Eucarida</taxon>
        <taxon>Euphausiacea</taxon>
        <taxon>Euphausiidae</taxon>
        <taxon>Meganyctiphanes</taxon>
    </lineage>
</organism>
<dbReference type="PANTHER" id="PTHR43272:SF83">
    <property type="entry name" value="ACYL-COA SYNTHETASE LONG-CHAIN, ISOFORM J"/>
    <property type="match status" value="1"/>
</dbReference>
<dbReference type="GO" id="GO:0005886">
    <property type="term" value="C:plasma membrane"/>
    <property type="evidence" value="ECO:0007669"/>
    <property type="project" value="TreeGrafter"/>
</dbReference>
<evidence type="ECO:0000256" key="6">
    <source>
        <dbReference type="ARBA" id="ARBA00026121"/>
    </source>
</evidence>
<gene>
    <name evidence="8" type="ORF">MNOR_LOCUS11885</name>
</gene>
<dbReference type="Gene3D" id="3.40.50.980">
    <property type="match status" value="1"/>
</dbReference>
<protein>
    <recommendedName>
        <fullName evidence="6">long-chain-fatty-acid--CoA ligase</fullName>
        <ecNumber evidence="6">6.2.1.3</ecNumber>
    </recommendedName>
</protein>
<evidence type="ECO:0000313" key="8">
    <source>
        <dbReference type="EMBL" id="CAL4082400.1"/>
    </source>
</evidence>
<reference evidence="8 9" key="1">
    <citation type="submission" date="2024-05" db="EMBL/GenBank/DDBJ databases">
        <authorList>
            <person name="Wallberg A."/>
        </authorList>
    </citation>
    <scope>NUCLEOTIDE SEQUENCE [LARGE SCALE GENOMIC DNA]</scope>
</reference>
<dbReference type="Pfam" id="PF00501">
    <property type="entry name" value="AMP-binding"/>
    <property type="match status" value="1"/>
</dbReference>
<accession>A0AAV2QE44</accession>
<comment type="similarity">
    <text evidence="1">Belongs to the ATP-dependent AMP-binding enzyme family.</text>
</comment>
<evidence type="ECO:0000256" key="4">
    <source>
        <dbReference type="ARBA" id="ARBA00022832"/>
    </source>
</evidence>
<feature type="domain" description="AMP-dependent synthetase/ligase" evidence="7">
    <location>
        <begin position="91"/>
        <end position="172"/>
    </location>
</feature>
<dbReference type="Proteomes" id="UP001497623">
    <property type="component" value="Unassembled WGS sequence"/>
</dbReference>
<evidence type="ECO:0000256" key="3">
    <source>
        <dbReference type="ARBA" id="ARBA00022741"/>
    </source>
</evidence>
<dbReference type="GO" id="GO:0005524">
    <property type="term" value="F:ATP binding"/>
    <property type="evidence" value="ECO:0007669"/>
    <property type="project" value="UniProtKB-KW"/>
</dbReference>
<dbReference type="EC" id="6.2.1.3" evidence="6"/>
<evidence type="ECO:0000256" key="2">
    <source>
        <dbReference type="ARBA" id="ARBA00022598"/>
    </source>
</evidence>
<keyword evidence="4" id="KW-0443">Lipid metabolism</keyword>
<dbReference type="GO" id="GO:0035336">
    <property type="term" value="P:long-chain fatty-acyl-CoA metabolic process"/>
    <property type="evidence" value="ECO:0007669"/>
    <property type="project" value="TreeGrafter"/>
</dbReference>
<dbReference type="GO" id="GO:0005783">
    <property type="term" value="C:endoplasmic reticulum"/>
    <property type="evidence" value="ECO:0007669"/>
    <property type="project" value="TreeGrafter"/>
</dbReference>
<keyword evidence="5" id="KW-0067">ATP-binding</keyword>
<dbReference type="GO" id="GO:0030182">
    <property type="term" value="P:neuron differentiation"/>
    <property type="evidence" value="ECO:0007669"/>
    <property type="project" value="TreeGrafter"/>
</dbReference>
<dbReference type="EMBL" id="CAXKWB010006348">
    <property type="protein sequence ID" value="CAL4082400.1"/>
    <property type="molecule type" value="Genomic_DNA"/>
</dbReference>
<dbReference type="SUPFAM" id="SSF56801">
    <property type="entry name" value="Acetyl-CoA synthetase-like"/>
    <property type="match status" value="1"/>
</dbReference>
<name>A0AAV2QE44_MEGNR</name>
<evidence type="ECO:0000313" key="9">
    <source>
        <dbReference type="Proteomes" id="UP001497623"/>
    </source>
</evidence>
<keyword evidence="9" id="KW-1185">Reference proteome</keyword>
<comment type="caution">
    <text evidence="8">The sequence shown here is derived from an EMBL/GenBank/DDBJ whole genome shotgun (WGS) entry which is preliminary data.</text>
</comment>
<keyword evidence="4" id="KW-0276">Fatty acid metabolism</keyword>
<evidence type="ECO:0000259" key="7">
    <source>
        <dbReference type="Pfam" id="PF00501"/>
    </source>
</evidence>
<dbReference type="AlphaFoldDB" id="A0AAV2QE44"/>
<dbReference type="InterPro" id="IPR000873">
    <property type="entry name" value="AMP-dep_synth/lig_dom"/>
</dbReference>
<feature type="non-terminal residue" evidence="8">
    <location>
        <position position="175"/>
    </location>
</feature>
<dbReference type="PANTHER" id="PTHR43272">
    <property type="entry name" value="LONG-CHAIN-FATTY-ACID--COA LIGASE"/>
    <property type="match status" value="1"/>
</dbReference>
<sequence>MASMGIFGYTPHGRLQDDGWYVTGSSSGQPEPLDSWMTNQFKASGITTLPEIFLYNSVVYEKNNCMGTRQLLVRKKRENNDVSMEKLGLGELIYQTYKDVQESIVCTGQGVRQMGVQPGDKVVIFSESRPEWITAVMGCIRECIVVAAVFPSFEDGVIVDCINQVEAALVFTSYD</sequence>
<keyword evidence="3" id="KW-0547">Nucleotide-binding</keyword>
<dbReference type="GO" id="GO:0005811">
    <property type="term" value="C:lipid droplet"/>
    <property type="evidence" value="ECO:0007669"/>
    <property type="project" value="TreeGrafter"/>
</dbReference>
<proteinExistence type="inferred from homology"/>